<name>C5TCI7_ACIDE</name>
<dbReference type="EMBL" id="ACQT01000465">
    <property type="protein sequence ID" value="EER57812.1"/>
    <property type="molecule type" value="Genomic_DNA"/>
</dbReference>
<feature type="non-terminal residue" evidence="1">
    <location>
        <position position="58"/>
    </location>
</feature>
<protein>
    <submittedName>
        <fullName evidence="1">Uncharacterized protein</fullName>
    </submittedName>
</protein>
<dbReference type="Proteomes" id="UP000003856">
    <property type="component" value="Unassembled WGS sequence"/>
</dbReference>
<organism evidence="1 2">
    <name type="scientific">Acidovorax delafieldii 2AN</name>
    <dbReference type="NCBI Taxonomy" id="573060"/>
    <lineage>
        <taxon>Bacteria</taxon>
        <taxon>Pseudomonadati</taxon>
        <taxon>Pseudomonadota</taxon>
        <taxon>Betaproteobacteria</taxon>
        <taxon>Burkholderiales</taxon>
        <taxon>Comamonadaceae</taxon>
        <taxon>Acidovorax</taxon>
    </lineage>
</organism>
<sequence length="58" mass="6449">MQAKRWWMCSSSARARRGLAASAALAQQGIRAVLLDRAPRDHEGPWATTARMETLRSP</sequence>
<accession>C5TCI7</accession>
<comment type="caution">
    <text evidence="1">The sequence shown here is derived from an EMBL/GenBank/DDBJ whole genome shotgun (WGS) entry which is preliminary data.</text>
</comment>
<gene>
    <name evidence="1" type="ORF">AcdelDRAFT_4618</name>
</gene>
<dbReference type="AlphaFoldDB" id="C5TCI7"/>
<proteinExistence type="predicted"/>
<evidence type="ECO:0000313" key="2">
    <source>
        <dbReference type="Proteomes" id="UP000003856"/>
    </source>
</evidence>
<dbReference type="PATRIC" id="fig|573060.9.peg.293"/>
<keyword evidence="2" id="KW-1185">Reference proteome</keyword>
<evidence type="ECO:0000313" key="1">
    <source>
        <dbReference type="EMBL" id="EER57812.1"/>
    </source>
</evidence>
<reference evidence="1 2" key="1">
    <citation type="submission" date="2009-05" db="EMBL/GenBank/DDBJ databases">
        <title>The draft genome of Acidovorax delafieldii 2AN.</title>
        <authorList>
            <consortium name="US DOE Joint Genome Institute (JGI-PGF)"/>
            <person name="Lucas S."/>
            <person name="Copeland A."/>
            <person name="Lapidus A."/>
            <person name="Glavina del Rio T."/>
            <person name="Tice H."/>
            <person name="Bruce D."/>
            <person name="Goodwin L."/>
            <person name="Pitluck S."/>
            <person name="Larimer F."/>
            <person name="Land M.L."/>
            <person name="Hauser L."/>
            <person name="Shelobolina E.S."/>
            <person name="Picardal F."/>
            <person name="Roden E."/>
            <person name="Emerson D."/>
        </authorList>
    </citation>
    <scope>NUCLEOTIDE SEQUENCE [LARGE SCALE GENOMIC DNA]</scope>
    <source>
        <strain evidence="1 2">2AN</strain>
    </source>
</reference>